<reference evidence="4" key="1">
    <citation type="submission" date="2022-11" db="UniProtKB">
        <authorList>
            <consortium name="WormBaseParasite"/>
        </authorList>
    </citation>
    <scope>IDENTIFICATION</scope>
</reference>
<feature type="transmembrane region" description="Helical" evidence="2">
    <location>
        <begin position="131"/>
        <end position="153"/>
    </location>
</feature>
<evidence type="ECO:0000313" key="4">
    <source>
        <dbReference type="WBParaSite" id="PSAMB.scaffold6501size9359.g28611.t1"/>
    </source>
</evidence>
<name>A0A914X610_9BILA</name>
<feature type="compositionally biased region" description="Basic and acidic residues" evidence="1">
    <location>
        <begin position="233"/>
        <end position="242"/>
    </location>
</feature>
<sequence length="255" mass="28454">MRHFDDSSVRIAIDAEESQVDSVDSDEQLYEEFKASRAATKKSHKAYTVLSRSGFQHTEYLTIMSQLCKAEITMSVLFLIHGSICPGYPDESAYQGACHMNIVSAIVGILTGGVGIGAVNRYRWRTMLVMWLVMCIISAVGNLLSIINAGVWLDHLSKMKDRTGFVNGLSGVMLLSAVALGVCFILTAVMICHYWNSNSMKYQAVGRVSKRMSHYRHRHQQPLLAPSSTSSSSDKRGKREMQTHQYHVCTARCNH</sequence>
<evidence type="ECO:0000256" key="2">
    <source>
        <dbReference type="SAM" id="Phobius"/>
    </source>
</evidence>
<feature type="transmembrane region" description="Helical" evidence="2">
    <location>
        <begin position="173"/>
        <end position="195"/>
    </location>
</feature>
<evidence type="ECO:0000256" key="1">
    <source>
        <dbReference type="SAM" id="MobiDB-lite"/>
    </source>
</evidence>
<dbReference type="Proteomes" id="UP000887566">
    <property type="component" value="Unplaced"/>
</dbReference>
<proteinExistence type="predicted"/>
<organism evidence="3 4">
    <name type="scientific">Plectus sambesii</name>
    <dbReference type="NCBI Taxonomy" id="2011161"/>
    <lineage>
        <taxon>Eukaryota</taxon>
        <taxon>Metazoa</taxon>
        <taxon>Ecdysozoa</taxon>
        <taxon>Nematoda</taxon>
        <taxon>Chromadorea</taxon>
        <taxon>Plectida</taxon>
        <taxon>Plectina</taxon>
        <taxon>Plectoidea</taxon>
        <taxon>Plectidae</taxon>
        <taxon>Plectus</taxon>
    </lineage>
</organism>
<evidence type="ECO:0000313" key="3">
    <source>
        <dbReference type="Proteomes" id="UP000887566"/>
    </source>
</evidence>
<keyword evidence="3" id="KW-1185">Reference proteome</keyword>
<keyword evidence="2" id="KW-1133">Transmembrane helix</keyword>
<accession>A0A914X610</accession>
<protein>
    <submittedName>
        <fullName evidence="4">Uncharacterized protein</fullName>
    </submittedName>
</protein>
<feature type="region of interest" description="Disordered" evidence="1">
    <location>
        <begin position="217"/>
        <end position="243"/>
    </location>
</feature>
<feature type="transmembrane region" description="Helical" evidence="2">
    <location>
        <begin position="101"/>
        <end position="119"/>
    </location>
</feature>
<dbReference type="AlphaFoldDB" id="A0A914X610"/>
<dbReference type="WBParaSite" id="PSAMB.scaffold6501size9359.g28611.t1">
    <property type="protein sequence ID" value="PSAMB.scaffold6501size9359.g28611.t1"/>
    <property type="gene ID" value="PSAMB.scaffold6501size9359.g28611"/>
</dbReference>
<keyword evidence="2" id="KW-0472">Membrane</keyword>
<keyword evidence="2" id="KW-0812">Transmembrane</keyword>